<dbReference type="InterPro" id="IPR058240">
    <property type="entry name" value="rSAM_sf"/>
</dbReference>
<evidence type="ECO:0000313" key="9">
    <source>
        <dbReference type="Proteomes" id="UP000430670"/>
    </source>
</evidence>
<feature type="domain" description="Radical SAM core" evidence="7">
    <location>
        <begin position="1"/>
        <end position="230"/>
    </location>
</feature>
<dbReference type="CDD" id="cd01335">
    <property type="entry name" value="Radical_SAM"/>
    <property type="match status" value="1"/>
</dbReference>
<comment type="caution">
    <text evidence="8">The sequence shown here is derived from an EMBL/GenBank/DDBJ whole genome shotgun (WGS) entry which is preliminary data.</text>
</comment>
<sequence length="372" mass="41020">MIIPLFLPQQGCPDRCIYCNQEGLTGAKGLPRPDDIDETINKYLESYKGEDPQADHEIAFYGGSFTGLPDGVQEKLLSLAHPWVGRRGIRGLRLSTRPDRVNGKTVARLKAYGVATVEVGAQSMNTQVLENIDRGHGPAATVQAVQLLKQEGIKVGLHLMTGLPGDSEATSLSSLLECLWLKPDFLRIHPTLVLKGSPLEQRWRSGEYAVWSLGKTLRLLTQMALLCAQQGVPVIRWGLMPGELCVNSCLAGPYSPSLGEWVRRSVAFHYVLAMVAAFEKESRNFCLKSETFDDAMQLLIPPQDLSLVHGHKRWLLRHMYGISSLKICQAIPSTAAGPVKPGLPLHGNWALASGGKSIFIFTQEEYIANWRI</sequence>
<reference evidence="8 9" key="1">
    <citation type="submission" date="2019-11" db="EMBL/GenBank/DDBJ databases">
        <title>Whole-genome sequence of a the green, strictly anaerobic photosynthetic bacterium Heliobacillus mobilis DSM 6151.</title>
        <authorList>
            <person name="Kyndt J.A."/>
            <person name="Meyer T.E."/>
        </authorList>
    </citation>
    <scope>NUCLEOTIDE SEQUENCE [LARGE SCALE GENOMIC DNA]</scope>
    <source>
        <strain evidence="8 9">DSM 6151</strain>
    </source>
</reference>
<keyword evidence="9" id="KW-1185">Reference proteome</keyword>
<dbReference type="InterPro" id="IPR007197">
    <property type="entry name" value="rSAM"/>
</dbReference>
<evidence type="ECO:0000256" key="2">
    <source>
        <dbReference type="ARBA" id="ARBA00022485"/>
    </source>
</evidence>
<dbReference type="GO" id="GO:0005737">
    <property type="term" value="C:cytoplasm"/>
    <property type="evidence" value="ECO:0007669"/>
    <property type="project" value="TreeGrafter"/>
</dbReference>
<keyword evidence="4" id="KW-0479">Metal-binding</keyword>
<dbReference type="InterPro" id="IPR023404">
    <property type="entry name" value="rSAM_horseshoe"/>
</dbReference>
<evidence type="ECO:0000256" key="1">
    <source>
        <dbReference type="ARBA" id="ARBA00001966"/>
    </source>
</evidence>
<dbReference type="RefSeq" id="WP_155474757.1">
    <property type="nucleotide sequence ID" value="NZ_WNKU01000001.1"/>
</dbReference>
<evidence type="ECO:0000259" key="7">
    <source>
        <dbReference type="PROSITE" id="PS51918"/>
    </source>
</evidence>
<keyword evidence="5" id="KW-0408">Iron</keyword>
<dbReference type="PROSITE" id="PS51918">
    <property type="entry name" value="RADICAL_SAM"/>
    <property type="match status" value="1"/>
</dbReference>
<dbReference type="SFLD" id="SFLDG01086">
    <property type="entry name" value="elongater_protein-like"/>
    <property type="match status" value="1"/>
</dbReference>
<evidence type="ECO:0000256" key="4">
    <source>
        <dbReference type="ARBA" id="ARBA00022723"/>
    </source>
</evidence>
<evidence type="ECO:0000256" key="6">
    <source>
        <dbReference type="ARBA" id="ARBA00023014"/>
    </source>
</evidence>
<gene>
    <name evidence="8" type="ORF">GJ688_01585</name>
</gene>
<dbReference type="SFLD" id="SFLDG01082">
    <property type="entry name" value="B12-binding_domain_containing"/>
    <property type="match status" value="1"/>
</dbReference>
<name>A0A6I3SBI8_HELMO</name>
<dbReference type="PANTHER" id="PTHR11135:SF0">
    <property type="entry name" value="ELONGATOR COMPLEX PROTEIN 3"/>
    <property type="match status" value="1"/>
</dbReference>
<comment type="cofactor">
    <cofactor evidence="1">
        <name>[4Fe-4S] cluster</name>
        <dbReference type="ChEBI" id="CHEBI:49883"/>
    </cofactor>
</comment>
<dbReference type="InterPro" id="IPR039661">
    <property type="entry name" value="ELP3"/>
</dbReference>
<dbReference type="Proteomes" id="UP000430670">
    <property type="component" value="Unassembled WGS sequence"/>
</dbReference>
<organism evidence="8 9">
    <name type="scientific">Heliobacterium mobile</name>
    <name type="common">Heliobacillus mobilis</name>
    <dbReference type="NCBI Taxonomy" id="28064"/>
    <lineage>
        <taxon>Bacteria</taxon>
        <taxon>Bacillati</taxon>
        <taxon>Bacillota</taxon>
        <taxon>Clostridia</taxon>
        <taxon>Eubacteriales</taxon>
        <taxon>Heliobacteriaceae</taxon>
        <taxon>Heliobacterium</taxon>
    </lineage>
</organism>
<accession>A0A6I3SBI8</accession>
<dbReference type="GO" id="GO:0046872">
    <property type="term" value="F:metal ion binding"/>
    <property type="evidence" value="ECO:0007669"/>
    <property type="project" value="UniProtKB-KW"/>
</dbReference>
<evidence type="ECO:0000313" key="8">
    <source>
        <dbReference type="EMBL" id="MTV47672.1"/>
    </source>
</evidence>
<dbReference type="SFLD" id="SFLDS00029">
    <property type="entry name" value="Radical_SAM"/>
    <property type="match status" value="1"/>
</dbReference>
<evidence type="ECO:0000256" key="5">
    <source>
        <dbReference type="ARBA" id="ARBA00023004"/>
    </source>
</evidence>
<dbReference type="GO" id="GO:0051539">
    <property type="term" value="F:4 iron, 4 sulfur cluster binding"/>
    <property type="evidence" value="ECO:0007669"/>
    <property type="project" value="UniProtKB-KW"/>
</dbReference>
<dbReference type="GO" id="GO:0002926">
    <property type="term" value="P:tRNA wobble base 5-methoxycarbonylmethyl-2-thiouridinylation"/>
    <property type="evidence" value="ECO:0007669"/>
    <property type="project" value="TreeGrafter"/>
</dbReference>
<dbReference type="AlphaFoldDB" id="A0A6I3SBI8"/>
<protein>
    <submittedName>
        <fullName evidence="8">Radical SAM protein</fullName>
    </submittedName>
</protein>
<dbReference type="GO" id="GO:0003824">
    <property type="term" value="F:catalytic activity"/>
    <property type="evidence" value="ECO:0007669"/>
    <property type="project" value="InterPro"/>
</dbReference>
<dbReference type="Pfam" id="PF16199">
    <property type="entry name" value="Radical_SAM_C"/>
    <property type="match status" value="1"/>
</dbReference>
<dbReference type="PANTHER" id="PTHR11135">
    <property type="entry name" value="HISTONE ACETYLTRANSFERASE-RELATED"/>
    <property type="match status" value="1"/>
</dbReference>
<dbReference type="SUPFAM" id="SSF102114">
    <property type="entry name" value="Radical SAM enzymes"/>
    <property type="match status" value="1"/>
</dbReference>
<evidence type="ECO:0000256" key="3">
    <source>
        <dbReference type="ARBA" id="ARBA00022691"/>
    </source>
</evidence>
<keyword evidence="3" id="KW-0949">S-adenosyl-L-methionine</keyword>
<dbReference type="InterPro" id="IPR006638">
    <property type="entry name" value="Elp3/MiaA/NifB-like_rSAM"/>
</dbReference>
<dbReference type="Pfam" id="PF04055">
    <property type="entry name" value="Radical_SAM"/>
    <property type="match status" value="1"/>
</dbReference>
<keyword evidence="2" id="KW-0004">4Fe-4S</keyword>
<keyword evidence="6" id="KW-0411">Iron-sulfur</keyword>
<dbReference type="OrthoDB" id="9815044at2"/>
<proteinExistence type="predicted"/>
<dbReference type="EMBL" id="WNKU01000001">
    <property type="protein sequence ID" value="MTV47672.1"/>
    <property type="molecule type" value="Genomic_DNA"/>
</dbReference>
<dbReference type="Gene3D" id="3.80.30.20">
    <property type="entry name" value="tm_1862 like domain"/>
    <property type="match status" value="1"/>
</dbReference>
<dbReference type="SMART" id="SM00729">
    <property type="entry name" value="Elp3"/>
    <property type="match status" value="1"/>
</dbReference>
<dbReference type="InterPro" id="IPR032432">
    <property type="entry name" value="Radical_SAM_C"/>
</dbReference>